<dbReference type="InterPro" id="IPR002543">
    <property type="entry name" value="FtsK_dom"/>
</dbReference>
<dbReference type="CDD" id="cd01127">
    <property type="entry name" value="TrwB_TraG_TraD_VirD4"/>
    <property type="match status" value="1"/>
</dbReference>
<accession>A0A6J7M1L6</accession>
<keyword evidence="2" id="KW-0067">ATP-binding</keyword>
<dbReference type="EMBL" id="CAFBOG010000031">
    <property type="protein sequence ID" value="CAB4972199.1"/>
    <property type="molecule type" value="Genomic_DNA"/>
</dbReference>
<keyword evidence="1" id="KW-0547">Nucleotide-binding</keyword>
<evidence type="ECO:0000256" key="3">
    <source>
        <dbReference type="SAM" id="MobiDB-lite"/>
    </source>
</evidence>
<dbReference type="SMART" id="SM00843">
    <property type="entry name" value="Ftsk_gamma"/>
    <property type="match status" value="1"/>
</dbReference>
<dbReference type="SUPFAM" id="SSF52540">
    <property type="entry name" value="P-loop containing nucleoside triphosphate hydrolases"/>
    <property type="match status" value="1"/>
</dbReference>
<dbReference type="InterPro" id="IPR018541">
    <property type="entry name" value="Ftsk_gamma"/>
</dbReference>
<dbReference type="Pfam" id="PF09397">
    <property type="entry name" value="FtsK_gamma"/>
    <property type="match status" value="1"/>
</dbReference>
<proteinExistence type="predicted"/>
<feature type="domain" description="FtsK" evidence="4">
    <location>
        <begin position="58"/>
        <end position="258"/>
    </location>
</feature>
<evidence type="ECO:0000256" key="2">
    <source>
        <dbReference type="ARBA" id="ARBA00022840"/>
    </source>
</evidence>
<dbReference type="GO" id="GO:0005524">
    <property type="term" value="F:ATP binding"/>
    <property type="evidence" value="ECO:0007669"/>
    <property type="project" value="UniProtKB-KW"/>
</dbReference>
<dbReference type="InterPro" id="IPR036388">
    <property type="entry name" value="WH-like_DNA-bd_sf"/>
</dbReference>
<dbReference type="PROSITE" id="PS50901">
    <property type="entry name" value="FTSK"/>
    <property type="match status" value="1"/>
</dbReference>
<dbReference type="Gene3D" id="3.40.50.300">
    <property type="entry name" value="P-loop containing nucleotide triphosphate hydrolases"/>
    <property type="match status" value="1"/>
</dbReference>
<reference evidence="5" key="1">
    <citation type="submission" date="2020-05" db="EMBL/GenBank/DDBJ databases">
        <authorList>
            <person name="Chiriac C."/>
            <person name="Salcher M."/>
            <person name="Ghai R."/>
            <person name="Kavagutti S V."/>
        </authorList>
    </citation>
    <scope>NUCLEOTIDE SEQUENCE</scope>
</reference>
<evidence type="ECO:0000259" key="4">
    <source>
        <dbReference type="PROSITE" id="PS50901"/>
    </source>
</evidence>
<name>A0A6J7M1L6_9ZZZZ</name>
<feature type="region of interest" description="Disordered" evidence="3">
    <location>
        <begin position="321"/>
        <end position="341"/>
    </location>
</feature>
<dbReference type="AlphaFoldDB" id="A0A6J7M1L6"/>
<evidence type="ECO:0000313" key="5">
    <source>
        <dbReference type="EMBL" id="CAB4972199.1"/>
    </source>
</evidence>
<gene>
    <name evidence="5" type="ORF">UFOPK3914_00499</name>
</gene>
<organism evidence="5">
    <name type="scientific">freshwater metagenome</name>
    <dbReference type="NCBI Taxonomy" id="449393"/>
    <lineage>
        <taxon>unclassified sequences</taxon>
        <taxon>metagenomes</taxon>
        <taxon>ecological metagenomes</taxon>
    </lineage>
</organism>
<dbReference type="InterPro" id="IPR050206">
    <property type="entry name" value="FtsK/SpoIIIE/SftA"/>
</dbReference>
<dbReference type="SUPFAM" id="SSF46785">
    <property type="entry name" value="Winged helix' DNA-binding domain"/>
    <property type="match status" value="1"/>
</dbReference>
<dbReference type="InterPro" id="IPR036390">
    <property type="entry name" value="WH_DNA-bd_sf"/>
</dbReference>
<dbReference type="PANTHER" id="PTHR22683:SF41">
    <property type="entry name" value="DNA TRANSLOCASE FTSK"/>
    <property type="match status" value="1"/>
</dbReference>
<evidence type="ECO:0000256" key="1">
    <source>
        <dbReference type="ARBA" id="ARBA00022741"/>
    </source>
</evidence>
<dbReference type="Pfam" id="PF01580">
    <property type="entry name" value="FtsK_SpoIIIE"/>
    <property type="match status" value="1"/>
</dbReference>
<dbReference type="GO" id="GO:0003677">
    <property type="term" value="F:DNA binding"/>
    <property type="evidence" value="ECO:0007669"/>
    <property type="project" value="InterPro"/>
</dbReference>
<dbReference type="PANTHER" id="PTHR22683">
    <property type="entry name" value="SPORULATION PROTEIN RELATED"/>
    <property type="match status" value="1"/>
</dbReference>
<dbReference type="Gene3D" id="1.10.10.10">
    <property type="entry name" value="Winged helix-like DNA-binding domain superfamily/Winged helix DNA-binding domain"/>
    <property type="match status" value="1"/>
</dbReference>
<feature type="compositionally biased region" description="Low complexity" evidence="3">
    <location>
        <begin position="322"/>
        <end position="331"/>
    </location>
</feature>
<dbReference type="InterPro" id="IPR027417">
    <property type="entry name" value="P-loop_NTPase"/>
</dbReference>
<protein>
    <submittedName>
        <fullName evidence="5">Unannotated protein</fullName>
    </submittedName>
</protein>
<dbReference type="Gene3D" id="3.30.980.40">
    <property type="match status" value="1"/>
</dbReference>
<sequence>MASPDVRILAPIPGRQAIGVEVPNKDRQIVNLGDILTSEEAHRATHPLEVGVGRDISGTSVLMNLATMPHLLIAGQTGAGKSSCINSIITSILMRSTPDQVRMILIDPKQVELTQYNRIPHLLTQVVTNPKKAANALNWAVHEMERRYDLLSEVGVRDITGYNASFDRGDLQQQLGEDREFKRMPFILVVVDELADLMMVASREVEESITRIAAKARAVGIHLVIATQRPSVNVITGVIKANIPARLAFAVASSMDSKVILDQTGAERLVGRGDMLLLGGTSSSAQRIQGSWVEESEVSSIVNQWRKQAPAVEEHYVEGVAGDDQLPSGGSSLSGGTAGDDDDLMHQAMELVVRSGLGSTSMLQRKLKVGFARAGRLMDLLEQRGVVGPSEGSKARTVLLSPEELDDMIERGEF</sequence>